<evidence type="ECO:0000256" key="7">
    <source>
        <dbReference type="SAM" id="MobiDB-lite"/>
    </source>
</evidence>
<protein>
    <recommendedName>
        <fullName evidence="5">Mg-protoporphyrin IX chelatase</fullName>
    </recommendedName>
</protein>
<dbReference type="OrthoDB" id="9775079at2"/>
<evidence type="ECO:0000313" key="9">
    <source>
        <dbReference type="EMBL" id="AXK40542.1"/>
    </source>
</evidence>
<reference evidence="9 10" key="1">
    <citation type="submission" date="2018-07" db="EMBL/GenBank/DDBJ databases">
        <title>Crenobacter cavernae sp. nov., isolated from a karst cave.</title>
        <authorList>
            <person name="Zhu H."/>
        </authorList>
    </citation>
    <scope>NUCLEOTIDE SEQUENCE [LARGE SCALE GENOMIC DNA]</scope>
    <source>
        <strain evidence="9 10">K1W11S-77</strain>
    </source>
</reference>
<gene>
    <name evidence="9" type="ORF">DWG20_14495</name>
</gene>
<dbReference type="Pfam" id="PF01078">
    <property type="entry name" value="Mg_chelatase"/>
    <property type="match status" value="1"/>
</dbReference>
<dbReference type="InterPro" id="IPR003593">
    <property type="entry name" value="AAA+_ATPase"/>
</dbReference>
<sequence>MKHNYPFAAIVGQEQLKRALLLCAVDPTLGGVLIRGDKGTAKSTAARGLTDVLLPIQRVSGCAFNCAPEAPLAECDACQNADTLAEPSPVPFVNLPLGATEDRVLGSLDFEKALQNGRQAFKPGLLAAAHRGLLYIDEVNLLADHLVDVLLDVSAMGTNTVQREGLSVSHPARITLLGTMNQEEGELRPQLLDRFGMMVEVTAPRDPAVRTEVVRRRLAFEADPAGFVAGWQADTDALRSTIQAAQTGLAEVALPDSLFAFISQLCCEFEVASLRADIVMHKAARAMAALDGRDAVTAEDVRNAAELVLPHRRRRKPFEQTGLDRERLDELTQQASAPPPPPPETESPSGDDTSDAEPSEDEINDDAQPGTASEQLFATGAASEVGRIEVRALQAHEASGRRSSSAGARRGHYVRAVPNEAPSQLAVDATLRSALLRNPNEFAVTRADLHDKVRVGKQANLILLVVDASGSMAAKRRMEAVKGCVLGLLQDAYQRRDQVAVIAFRGSEAELVLPPTRQVEQAERALSELPTGGRTPLAHALQLAVQTLAQHARQDNLTPLLVVLSDGRANIALDTRQDPWSEALALAAGLADQGTPALVLDTEEGYVRLGRARELAEALQGEYLPLDSLSADQLTLTIRERLGR</sequence>
<dbReference type="InterPro" id="IPR041628">
    <property type="entry name" value="ChlI/MoxR_AAA_lid"/>
</dbReference>
<keyword evidence="3" id="KW-0547">Nucleotide-binding</keyword>
<name>A0A345Y9E0_9NEIS</name>
<evidence type="ECO:0000256" key="4">
    <source>
        <dbReference type="ARBA" id="ARBA00022840"/>
    </source>
</evidence>
<keyword evidence="4" id="KW-0067">ATP-binding</keyword>
<dbReference type="Pfam" id="PF17863">
    <property type="entry name" value="AAA_lid_2"/>
    <property type="match status" value="1"/>
</dbReference>
<feature type="region of interest" description="Disordered" evidence="7">
    <location>
        <begin position="332"/>
        <end position="368"/>
    </location>
</feature>
<dbReference type="SMART" id="SM00382">
    <property type="entry name" value="AAA"/>
    <property type="match status" value="1"/>
</dbReference>
<evidence type="ECO:0000256" key="6">
    <source>
        <dbReference type="ARBA" id="ARBA00053551"/>
    </source>
</evidence>
<feature type="domain" description="VWFA" evidence="8">
    <location>
        <begin position="461"/>
        <end position="642"/>
    </location>
</feature>
<evidence type="ECO:0000313" key="10">
    <source>
        <dbReference type="Proteomes" id="UP000254537"/>
    </source>
</evidence>
<dbReference type="GO" id="GO:0005524">
    <property type="term" value="F:ATP binding"/>
    <property type="evidence" value="ECO:0007669"/>
    <property type="project" value="UniProtKB-KW"/>
</dbReference>
<comment type="function">
    <text evidence="6">Involved in bacteriochlorophyll biosynthesis; introduces a magnesium ion into protoporphyrin IX to yield Mg-protoporphyrin IX.</text>
</comment>
<evidence type="ECO:0000259" key="8">
    <source>
        <dbReference type="PROSITE" id="PS50234"/>
    </source>
</evidence>
<evidence type="ECO:0000256" key="1">
    <source>
        <dbReference type="ARBA" id="ARBA00004800"/>
    </source>
</evidence>
<feature type="compositionally biased region" description="Acidic residues" evidence="7">
    <location>
        <begin position="352"/>
        <end position="365"/>
    </location>
</feature>
<accession>A0A345Y9E0</accession>
<dbReference type="InterPro" id="IPR000523">
    <property type="entry name" value="Mg_chelatse_chII-like_cat_dom"/>
</dbReference>
<dbReference type="NCBIfam" id="TIGR02442">
    <property type="entry name" value="Cob-chelat-sub"/>
    <property type="match status" value="1"/>
</dbReference>
<dbReference type="InterPro" id="IPR027417">
    <property type="entry name" value="P-loop_NTPase"/>
</dbReference>
<evidence type="ECO:0000256" key="2">
    <source>
        <dbReference type="ARBA" id="ARBA00005799"/>
    </source>
</evidence>
<dbReference type="PROSITE" id="PS50234">
    <property type="entry name" value="VWFA"/>
    <property type="match status" value="1"/>
</dbReference>
<dbReference type="InterPro" id="IPR041702">
    <property type="entry name" value="BchD/ChlD_VWA"/>
</dbReference>
<dbReference type="RefSeq" id="WP_115434469.1">
    <property type="nucleotide sequence ID" value="NZ_CP031337.1"/>
</dbReference>
<dbReference type="PANTHER" id="PTHR35023:SF1">
    <property type="entry name" value="MG-PROTOPORPHYRIN IX CHELATASE"/>
    <property type="match status" value="1"/>
</dbReference>
<dbReference type="EMBL" id="CP031337">
    <property type="protein sequence ID" value="AXK40542.1"/>
    <property type="molecule type" value="Genomic_DNA"/>
</dbReference>
<proteinExistence type="inferred from homology"/>
<dbReference type="SUPFAM" id="SSF53300">
    <property type="entry name" value="vWA-like"/>
    <property type="match status" value="1"/>
</dbReference>
<dbReference type="AlphaFoldDB" id="A0A345Y9E0"/>
<dbReference type="InterPro" id="IPR052989">
    <property type="entry name" value="Mg-chelatase_DI-like"/>
</dbReference>
<dbReference type="InterPro" id="IPR012804">
    <property type="entry name" value="Cob_chelat_sub_put"/>
</dbReference>
<dbReference type="Proteomes" id="UP000254537">
    <property type="component" value="Chromosome"/>
</dbReference>
<comment type="similarity">
    <text evidence="2">Belongs to the Mg-chelatase subunits D/I family.</text>
</comment>
<organism evidence="9 10">
    <name type="scientific">Crenobacter cavernae</name>
    <dbReference type="NCBI Taxonomy" id="2290923"/>
    <lineage>
        <taxon>Bacteria</taxon>
        <taxon>Pseudomonadati</taxon>
        <taxon>Pseudomonadota</taxon>
        <taxon>Betaproteobacteria</taxon>
        <taxon>Neisseriales</taxon>
        <taxon>Neisseriaceae</taxon>
        <taxon>Crenobacter</taxon>
    </lineage>
</organism>
<dbReference type="Gene3D" id="1.10.8.80">
    <property type="entry name" value="Magnesium chelatase subunit I, C-Terminal domain"/>
    <property type="match status" value="1"/>
</dbReference>
<dbReference type="InterPro" id="IPR036465">
    <property type="entry name" value="vWFA_dom_sf"/>
</dbReference>
<dbReference type="InterPro" id="IPR002035">
    <property type="entry name" value="VWF_A"/>
</dbReference>
<dbReference type="SMART" id="SM00327">
    <property type="entry name" value="VWA"/>
    <property type="match status" value="1"/>
</dbReference>
<dbReference type="Gene3D" id="3.40.50.410">
    <property type="entry name" value="von Willebrand factor, type A domain"/>
    <property type="match status" value="1"/>
</dbReference>
<dbReference type="Gene3D" id="3.40.50.300">
    <property type="entry name" value="P-loop containing nucleotide triphosphate hydrolases"/>
    <property type="match status" value="1"/>
</dbReference>
<dbReference type="CDD" id="cd01451">
    <property type="entry name" value="vWA_Magnesium_chelatase"/>
    <property type="match status" value="1"/>
</dbReference>
<comment type="pathway">
    <text evidence="1">Porphyrin-containing compound metabolism; bacteriochlorophyll biosynthesis.</text>
</comment>
<dbReference type="SUPFAM" id="SSF52540">
    <property type="entry name" value="P-loop containing nucleoside triphosphate hydrolases"/>
    <property type="match status" value="1"/>
</dbReference>
<dbReference type="Pfam" id="PF13519">
    <property type="entry name" value="VWA_2"/>
    <property type="match status" value="1"/>
</dbReference>
<evidence type="ECO:0000256" key="5">
    <source>
        <dbReference type="ARBA" id="ARBA00030759"/>
    </source>
</evidence>
<evidence type="ECO:0000256" key="3">
    <source>
        <dbReference type="ARBA" id="ARBA00022741"/>
    </source>
</evidence>
<dbReference type="PANTHER" id="PTHR35023">
    <property type="entry name" value="CHELATASE-RELATED"/>
    <property type="match status" value="1"/>
</dbReference>
<dbReference type="KEGG" id="ccah:DWG20_14495"/>